<dbReference type="OrthoDB" id="102487at2157"/>
<keyword evidence="1" id="KW-0812">Transmembrane</keyword>
<dbReference type="HOGENOM" id="CLU_191158_1_0_2"/>
<organism evidence="2 3">
    <name type="scientific">Thermococcus cleftensis (strain DSM 27260 / KACC 17922 / CL1)</name>
    <dbReference type="NCBI Taxonomy" id="163003"/>
    <lineage>
        <taxon>Archaea</taxon>
        <taxon>Methanobacteriati</taxon>
        <taxon>Methanobacteriota</taxon>
        <taxon>Thermococci</taxon>
        <taxon>Thermococcales</taxon>
        <taxon>Thermococcaceae</taxon>
        <taxon>Thermococcus</taxon>
    </lineage>
</organism>
<keyword evidence="1" id="KW-1133">Transmembrane helix</keyword>
<protein>
    <submittedName>
        <fullName evidence="2">Uncharacterized protein</fullName>
    </submittedName>
</protein>
<dbReference type="GeneID" id="13037954"/>
<evidence type="ECO:0000313" key="2">
    <source>
        <dbReference type="EMBL" id="AFL95747.1"/>
    </source>
</evidence>
<accession>I3ZVL3</accession>
<feature type="transmembrane region" description="Helical" evidence="1">
    <location>
        <begin position="6"/>
        <end position="28"/>
    </location>
</feature>
<dbReference type="Proteomes" id="UP000006064">
    <property type="component" value="Chromosome"/>
</dbReference>
<dbReference type="EMBL" id="CP003651">
    <property type="protein sequence ID" value="AFL95747.1"/>
    <property type="molecule type" value="Genomic_DNA"/>
</dbReference>
<keyword evidence="3" id="KW-1185">Reference proteome</keyword>
<gene>
    <name evidence="2" type="ORF">CL1_1548</name>
</gene>
<dbReference type="STRING" id="163003.CL1_1548"/>
<dbReference type="RefSeq" id="WP_014789379.1">
    <property type="nucleotide sequence ID" value="NC_018015.1"/>
</dbReference>
<proteinExistence type="predicted"/>
<reference evidence="2 3" key="1">
    <citation type="journal article" date="2012" name="J. Bacteriol.">
        <title>Complete Genome Sequence of the Hyperthermophilic Archaeon Thermococcus sp. Strain CL1, Isolated from a Paralvinella sp. Polychaete Worm Collected from a Hydrothermal Vent.</title>
        <authorList>
            <person name="Jung J.H."/>
            <person name="Holden J.F."/>
            <person name="Seo D.H."/>
            <person name="Park K.H."/>
            <person name="Shin H."/>
            <person name="Ryu S."/>
            <person name="Lee J.H."/>
            <person name="Park C.S."/>
        </authorList>
    </citation>
    <scope>NUCLEOTIDE SEQUENCE [LARGE SCALE GENOMIC DNA]</scope>
    <source>
        <strain evidence="3">DSM 27260 / KACC 17922 / CL1</strain>
    </source>
</reference>
<dbReference type="KEGG" id="thm:CL1_1548"/>
<name>I3ZVL3_THECF</name>
<evidence type="ECO:0000256" key="1">
    <source>
        <dbReference type="SAM" id="Phobius"/>
    </source>
</evidence>
<dbReference type="AlphaFoldDB" id="I3ZVL3"/>
<keyword evidence="1" id="KW-0472">Membrane</keyword>
<evidence type="ECO:0000313" key="3">
    <source>
        <dbReference type="Proteomes" id="UP000006064"/>
    </source>
</evidence>
<sequence length="73" mass="8678">MRFLRSALYLLFLRVPVILFRVAGIARVTGRAKRRFQRALADYDLLDDVVEVLVEHFDPSTPLREILFRFSRR</sequence>